<keyword evidence="1" id="KW-1133">Transmembrane helix</keyword>
<accession>A0A8S1LH40</accession>
<comment type="caution">
    <text evidence="2">The sequence shown here is derived from an EMBL/GenBank/DDBJ whole genome shotgun (WGS) entry which is preliminary data.</text>
</comment>
<reference evidence="2" key="1">
    <citation type="submission" date="2021-01" db="EMBL/GenBank/DDBJ databases">
        <authorList>
            <consortium name="Genoscope - CEA"/>
            <person name="William W."/>
        </authorList>
    </citation>
    <scope>NUCLEOTIDE SEQUENCE</scope>
</reference>
<dbReference type="Proteomes" id="UP000688137">
    <property type="component" value="Unassembled WGS sequence"/>
</dbReference>
<evidence type="ECO:0000256" key="1">
    <source>
        <dbReference type="SAM" id="Phobius"/>
    </source>
</evidence>
<evidence type="ECO:0000313" key="2">
    <source>
        <dbReference type="EMBL" id="CAD8065821.1"/>
    </source>
</evidence>
<keyword evidence="3" id="KW-1185">Reference proteome</keyword>
<keyword evidence="1" id="KW-0472">Membrane</keyword>
<organism evidence="2 3">
    <name type="scientific">Paramecium primaurelia</name>
    <dbReference type="NCBI Taxonomy" id="5886"/>
    <lineage>
        <taxon>Eukaryota</taxon>
        <taxon>Sar</taxon>
        <taxon>Alveolata</taxon>
        <taxon>Ciliophora</taxon>
        <taxon>Intramacronucleata</taxon>
        <taxon>Oligohymenophorea</taxon>
        <taxon>Peniculida</taxon>
        <taxon>Parameciidae</taxon>
        <taxon>Paramecium</taxon>
    </lineage>
</organism>
<gene>
    <name evidence="2" type="ORF">PPRIM_AZ9-3.1.T0380114</name>
</gene>
<name>A0A8S1LH40_PARPR</name>
<sequence>MLLFFFLLSCSRKRINLFKDIVEDKEQLTQAQQVALSISEKMTTTKWITYLFENYNSQISVLNKACLFTKVILFSQVKIKNVQWIYFNCYNNNINMNQLFLVLIVLTVFSMLIDYIFIIVMLSLIIVIYAILSIQFGIAE</sequence>
<feature type="transmembrane region" description="Helical" evidence="1">
    <location>
        <begin position="99"/>
        <end position="132"/>
    </location>
</feature>
<evidence type="ECO:0000313" key="3">
    <source>
        <dbReference type="Proteomes" id="UP000688137"/>
    </source>
</evidence>
<dbReference type="AlphaFoldDB" id="A0A8S1LH40"/>
<protein>
    <submittedName>
        <fullName evidence="2">Uncharacterized protein</fullName>
    </submittedName>
</protein>
<keyword evidence="1" id="KW-0812">Transmembrane</keyword>
<dbReference type="EMBL" id="CAJJDM010000037">
    <property type="protein sequence ID" value="CAD8065821.1"/>
    <property type="molecule type" value="Genomic_DNA"/>
</dbReference>
<proteinExistence type="predicted"/>